<name>A0ABX2BTA2_9BURK</name>
<dbReference type="InterPro" id="IPR000674">
    <property type="entry name" value="Ald_Oxase/Xan_DH_a/b"/>
</dbReference>
<dbReference type="Gene3D" id="3.30.365.10">
    <property type="entry name" value="Aldehyde oxidase/xanthine dehydrogenase, molybdopterin binding domain"/>
    <property type="match status" value="4"/>
</dbReference>
<feature type="domain" description="Aldehyde oxidase/xanthine dehydrogenase a/b hammerhead" evidence="2">
    <location>
        <begin position="238"/>
        <end position="315"/>
    </location>
</feature>
<evidence type="ECO:0000259" key="2">
    <source>
        <dbReference type="SMART" id="SM01008"/>
    </source>
</evidence>
<dbReference type="PIRSF" id="PIRSF036389">
    <property type="entry name" value="IOR_B"/>
    <property type="match status" value="1"/>
</dbReference>
<dbReference type="SMART" id="SM01008">
    <property type="entry name" value="Ald_Xan_dh_C"/>
    <property type="match status" value="1"/>
</dbReference>
<dbReference type="PANTHER" id="PTHR47495:SF1">
    <property type="entry name" value="BLL3820 PROTEIN"/>
    <property type="match status" value="1"/>
</dbReference>
<dbReference type="InterPro" id="IPR037165">
    <property type="entry name" value="AldOxase/xan_DH_Mopterin-bd_sf"/>
</dbReference>
<dbReference type="EMBL" id="WOEY01000066">
    <property type="protein sequence ID" value="NPT43073.1"/>
    <property type="molecule type" value="Genomic_DNA"/>
</dbReference>
<keyword evidence="1" id="KW-0472">Membrane</keyword>
<dbReference type="InterPro" id="IPR012368">
    <property type="entry name" value="OxRdtase_Mopterin-bd_su_IorB"/>
</dbReference>
<proteinExistence type="predicted"/>
<reference evidence="3 4" key="1">
    <citation type="submission" date="2019-11" db="EMBL/GenBank/DDBJ databases">
        <title>Metabolism of dissolved organic matter in forest soils.</title>
        <authorList>
            <person name="Cyle K.T."/>
            <person name="Wilhelm R.C."/>
            <person name="Martinez C.E."/>
        </authorList>
    </citation>
    <scope>NUCLEOTIDE SEQUENCE [LARGE SCALE GENOMIC DNA]</scope>
    <source>
        <strain evidence="3 4">1N</strain>
    </source>
</reference>
<dbReference type="Gene3D" id="3.90.1170.50">
    <property type="entry name" value="Aldehyde oxidase/xanthine dehydrogenase, a/b hammerhead"/>
    <property type="match status" value="1"/>
</dbReference>
<dbReference type="PANTHER" id="PTHR47495">
    <property type="entry name" value="ALDEHYDE DEHYDROGENASE"/>
    <property type="match status" value="1"/>
</dbReference>
<gene>
    <name evidence="3" type="ORF">GNZ12_17475</name>
</gene>
<sequence>MSLRHASAYSRGCGRCGWRKTVVTSRRRFLKLGGGLAVSFALPLSLSWPALNVEAAGEAGAGSSDARASAKSQDAAQVSAWLAIDKRGNVTLYAGKVELGTGVQTALAQLVAEELDVPIESVTVSMGDTSVAVDQGPTIGSLSMRVSTLPVRRAAATARAHIVVEASKVMGVPVNQLLTRDAHVYESADSGRTMAYSDLIPEEWATLPVDETVVMKEPRAFAVIGKPVPRLELPAKVAGAHTYLQNVRLPGMVHARVIHPPLNGATLATVDRKSVADMPGLIDVVVKQNFVAVVCEQEYQAVSASRALTVEWTLPKNAIDGTAVYDAMRAEQGFDAELRKNGDADASFEQSSKRLSATYRTPYLTHGSIGPSCGVADVKPDFAIVWSATQGSFPLRDAIAVLIGMSKDKVRVVWTEGAGCYGHNGADDASAEAALLSQALGRPVRVQWMRNDEHGWDPKCPAAEAQIKGSVSADGKVESWSYTMSTPTHISRPMGSAGNLLPGRLMGLPPKPIRIGGDHCARTLYHFPNERVAVRWLPDGPLRPSAMRGLGAVANTFANESFLDELASLAGRDPIEFRITHLSDERAIAVLQEVKAASNWNVRRAHVGKADASVREGVGVAFAELEPGGAYVASVCCVEVDVHSGETRVTCVFVAHDCGLIVNPDGLRNQIQGCVIQTLSRSLKEEVRFNRKEMLSLDWASYPILRFSELPSEVTISLVNRVDRSPVGAGEPTALTIAPAVGNAIFHATGVRLRKTPFTAEEFKAAQKA</sequence>
<evidence type="ECO:0000313" key="4">
    <source>
        <dbReference type="Proteomes" id="UP000652198"/>
    </source>
</evidence>
<comment type="caution">
    <text evidence="3">The sequence shown here is derived from an EMBL/GenBank/DDBJ whole genome shotgun (WGS) entry which is preliminary data.</text>
</comment>
<protein>
    <submittedName>
        <fullName evidence="3">Molybdopterin-dependent oxidoreductase</fullName>
    </submittedName>
</protein>
<organism evidence="3 4">
    <name type="scientific">Paraburkholderia solitsugae</name>
    <dbReference type="NCBI Taxonomy" id="2675748"/>
    <lineage>
        <taxon>Bacteria</taxon>
        <taxon>Pseudomonadati</taxon>
        <taxon>Pseudomonadota</taxon>
        <taxon>Betaproteobacteria</taxon>
        <taxon>Burkholderiales</taxon>
        <taxon>Burkholderiaceae</taxon>
        <taxon>Paraburkholderia</taxon>
    </lineage>
</organism>
<dbReference type="Pfam" id="PF02738">
    <property type="entry name" value="MoCoBD_1"/>
    <property type="match status" value="1"/>
</dbReference>
<accession>A0ABX2BTA2</accession>
<dbReference type="SUPFAM" id="SSF56003">
    <property type="entry name" value="Molybdenum cofactor-binding domain"/>
    <property type="match status" value="2"/>
</dbReference>
<evidence type="ECO:0000256" key="1">
    <source>
        <dbReference type="SAM" id="Phobius"/>
    </source>
</evidence>
<keyword evidence="1" id="KW-0812">Transmembrane</keyword>
<dbReference type="Pfam" id="PF20256">
    <property type="entry name" value="MoCoBD_2"/>
    <property type="match status" value="2"/>
</dbReference>
<evidence type="ECO:0000313" key="3">
    <source>
        <dbReference type="EMBL" id="NPT43073.1"/>
    </source>
</evidence>
<dbReference type="InterPro" id="IPR008274">
    <property type="entry name" value="AldOxase/xan_DH_MoCoBD1"/>
</dbReference>
<keyword evidence="4" id="KW-1185">Reference proteome</keyword>
<keyword evidence="1" id="KW-1133">Transmembrane helix</keyword>
<dbReference type="InterPro" id="IPR006311">
    <property type="entry name" value="TAT_signal"/>
</dbReference>
<dbReference type="InterPro" id="IPR046867">
    <property type="entry name" value="AldOxase/xan_DH_MoCoBD2"/>
</dbReference>
<dbReference type="PROSITE" id="PS51318">
    <property type="entry name" value="TAT"/>
    <property type="match status" value="1"/>
</dbReference>
<feature type="transmembrane region" description="Helical" evidence="1">
    <location>
        <begin position="29"/>
        <end position="48"/>
    </location>
</feature>
<dbReference type="InterPro" id="IPR052516">
    <property type="entry name" value="N-heterocyclic_Hydroxylase"/>
</dbReference>
<dbReference type="Proteomes" id="UP000652198">
    <property type="component" value="Unassembled WGS sequence"/>
</dbReference>